<evidence type="ECO:0000256" key="3">
    <source>
        <dbReference type="ARBA" id="ARBA00022833"/>
    </source>
</evidence>
<keyword evidence="4" id="KW-0812">Transmembrane</keyword>
<evidence type="ECO:0000256" key="4">
    <source>
        <dbReference type="SAM" id="Phobius"/>
    </source>
</evidence>
<dbReference type="InterPro" id="IPR011016">
    <property type="entry name" value="Znf_RING-CH"/>
</dbReference>
<sequence length="275" mass="31309">MLGRDASSERRCTGNLRFVHRECLNDWRAFDGSAFYCDLCRQDYEFEVAPIRMKSCFVQTLVVIVGLSMVAFFVLCAGLMGAALNEWGAWDEFGFDLVAFWYETKERQQDVMEHTEKYSRVALLGFVGMGITGWVSWLLISLFACFRNGYMHQQPQFHTFHEEEDRRLAENVRRGVDPVARMSFLRPSRLCCAPTDFLNPCPRLYSYACPANPLDGPDCSYTCCSCCSSMLFCGSRSPPPHNPIQPVFNRENRCGASCCSVAMYLCFVAVSFSEQ</sequence>
<protein>
    <recommendedName>
        <fullName evidence="5">RING-CH-type domain-containing protein</fullName>
    </recommendedName>
</protein>
<dbReference type="GO" id="GO:0008270">
    <property type="term" value="F:zinc ion binding"/>
    <property type="evidence" value="ECO:0007669"/>
    <property type="project" value="UniProtKB-KW"/>
</dbReference>
<keyword evidence="4" id="KW-0472">Membrane</keyword>
<feature type="transmembrane region" description="Helical" evidence="4">
    <location>
        <begin position="121"/>
        <end position="146"/>
    </location>
</feature>
<dbReference type="InterPro" id="IPR013083">
    <property type="entry name" value="Znf_RING/FYVE/PHD"/>
</dbReference>
<evidence type="ECO:0000256" key="1">
    <source>
        <dbReference type="ARBA" id="ARBA00022723"/>
    </source>
</evidence>
<dbReference type="Pfam" id="PF12906">
    <property type="entry name" value="RINGv"/>
    <property type="match status" value="1"/>
</dbReference>
<keyword evidence="1" id="KW-0479">Metal-binding</keyword>
<evidence type="ECO:0000259" key="5">
    <source>
        <dbReference type="Pfam" id="PF12906"/>
    </source>
</evidence>
<evidence type="ECO:0000256" key="2">
    <source>
        <dbReference type="ARBA" id="ARBA00022771"/>
    </source>
</evidence>
<feature type="domain" description="RING-CH-type" evidence="5">
    <location>
        <begin position="11"/>
        <end position="40"/>
    </location>
</feature>
<dbReference type="AlphaFoldDB" id="A0A0G4H9R3"/>
<reference evidence="6" key="1">
    <citation type="submission" date="2014-11" db="EMBL/GenBank/DDBJ databases">
        <authorList>
            <person name="Otto D Thomas"/>
            <person name="Naeem Raeece"/>
        </authorList>
    </citation>
    <scope>NUCLEOTIDE SEQUENCE</scope>
</reference>
<keyword evidence="4" id="KW-1133">Transmembrane helix</keyword>
<gene>
    <name evidence="6" type="ORF">Cvel_25366</name>
</gene>
<keyword evidence="2" id="KW-0863">Zinc-finger</keyword>
<accession>A0A0G4H9R3</accession>
<organism evidence="6">
    <name type="scientific">Chromera velia CCMP2878</name>
    <dbReference type="NCBI Taxonomy" id="1169474"/>
    <lineage>
        <taxon>Eukaryota</taxon>
        <taxon>Sar</taxon>
        <taxon>Alveolata</taxon>
        <taxon>Colpodellida</taxon>
        <taxon>Chromeraceae</taxon>
        <taxon>Chromera</taxon>
    </lineage>
</organism>
<feature type="transmembrane region" description="Helical" evidence="4">
    <location>
        <begin position="61"/>
        <end position="84"/>
    </location>
</feature>
<name>A0A0G4H9R3_9ALVE</name>
<keyword evidence="3" id="KW-0862">Zinc</keyword>
<proteinExistence type="predicted"/>
<dbReference type="SUPFAM" id="SSF57850">
    <property type="entry name" value="RING/U-box"/>
    <property type="match status" value="1"/>
</dbReference>
<dbReference type="Gene3D" id="3.30.40.10">
    <property type="entry name" value="Zinc/RING finger domain, C3HC4 (zinc finger)"/>
    <property type="match status" value="1"/>
</dbReference>
<evidence type="ECO:0000313" key="6">
    <source>
        <dbReference type="EMBL" id="CEM40524.1"/>
    </source>
</evidence>
<dbReference type="VEuPathDB" id="CryptoDB:Cvel_25366"/>
<dbReference type="EMBL" id="CDMZ01002054">
    <property type="protein sequence ID" value="CEM40524.1"/>
    <property type="molecule type" value="Genomic_DNA"/>
</dbReference>